<feature type="compositionally biased region" description="Low complexity" evidence="1">
    <location>
        <begin position="174"/>
        <end position="185"/>
    </location>
</feature>
<evidence type="ECO:0000256" key="1">
    <source>
        <dbReference type="SAM" id="MobiDB-lite"/>
    </source>
</evidence>
<reference evidence="3" key="1">
    <citation type="journal article" date="2019" name="Curr. Biol.">
        <title>Genome Sequence of Striga asiatica Provides Insight into the Evolution of Plant Parasitism.</title>
        <authorList>
            <person name="Yoshida S."/>
            <person name="Kim S."/>
            <person name="Wafula E.K."/>
            <person name="Tanskanen J."/>
            <person name="Kim Y.M."/>
            <person name="Honaas L."/>
            <person name="Yang Z."/>
            <person name="Spallek T."/>
            <person name="Conn C.E."/>
            <person name="Ichihashi Y."/>
            <person name="Cheong K."/>
            <person name="Cui S."/>
            <person name="Der J.P."/>
            <person name="Gundlach H."/>
            <person name="Jiao Y."/>
            <person name="Hori C."/>
            <person name="Ishida J.K."/>
            <person name="Kasahara H."/>
            <person name="Kiba T."/>
            <person name="Kim M.S."/>
            <person name="Koo N."/>
            <person name="Laohavisit A."/>
            <person name="Lee Y.H."/>
            <person name="Lumba S."/>
            <person name="McCourt P."/>
            <person name="Mortimer J.C."/>
            <person name="Mutuku J.M."/>
            <person name="Nomura T."/>
            <person name="Sasaki-Sekimoto Y."/>
            <person name="Seto Y."/>
            <person name="Wang Y."/>
            <person name="Wakatake T."/>
            <person name="Sakakibara H."/>
            <person name="Demura T."/>
            <person name="Yamaguchi S."/>
            <person name="Yoneyama K."/>
            <person name="Manabe R.I."/>
            <person name="Nelson D.C."/>
            <person name="Schulman A.H."/>
            <person name="Timko M.P."/>
            <person name="dePamphilis C.W."/>
            <person name="Choi D."/>
            <person name="Shirasu K."/>
        </authorList>
    </citation>
    <scope>NUCLEOTIDE SEQUENCE [LARGE SCALE GENOMIC DNA]</scope>
    <source>
        <strain evidence="3">cv. UVA1</strain>
    </source>
</reference>
<sequence>MDIVFSVVCMCLEDLRTCTDTELLSEGGKIRNERKMKAENCRKREIKNSSKASNGAIASVPEAQTAEQALPVGQIRLFPHLLRLRPFCGVVRLVRRQPLPFTRPIFFTTKFTLFTVTLPCDVVFFLLSLMGEKDSETLNLLFCPSLLLLYRNSLRRTHRRDEDRDPGGRGSGGAPSPSGIGSPSSFAVRGGDMDLVLRWRDPARGFASRPRTEVPRSSATSDSARGERVWGGRRRWAERLIGRIWPLQKSSSAEVMCSVAGKPNSNGASAY</sequence>
<organism evidence="2 3">
    <name type="scientific">Striga asiatica</name>
    <name type="common">Asiatic witchweed</name>
    <name type="synonym">Buchnera asiatica</name>
    <dbReference type="NCBI Taxonomy" id="4170"/>
    <lineage>
        <taxon>Eukaryota</taxon>
        <taxon>Viridiplantae</taxon>
        <taxon>Streptophyta</taxon>
        <taxon>Embryophyta</taxon>
        <taxon>Tracheophyta</taxon>
        <taxon>Spermatophyta</taxon>
        <taxon>Magnoliopsida</taxon>
        <taxon>eudicotyledons</taxon>
        <taxon>Gunneridae</taxon>
        <taxon>Pentapetalae</taxon>
        <taxon>asterids</taxon>
        <taxon>lamiids</taxon>
        <taxon>Lamiales</taxon>
        <taxon>Orobanchaceae</taxon>
        <taxon>Buchnereae</taxon>
        <taxon>Striga</taxon>
    </lineage>
</organism>
<accession>A0A5A7RCV6</accession>
<feature type="region of interest" description="Disordered" evidence="1">
    <location>
        <begin position="158"/>
        <end position="185"/>
    </location>
</feature>
<name>A0A5A7RCV6_STRAF</name>
<evidence type="ECO:0000313" key="2">
    <source>
        <dbReference type="EMBL" id="GER55429.1"/>
    </source>
</evidence>
<gene>
    <name evidence="2" type="ORF">STAS_33097</name>
</gene>
<comment type="caution">
    <text evidence="2">The sequence shown here is derived from an EMBL/GenBank/DDBJ whole genome shotgun (WGS) entry which is preliminary data.</text>
</comment>
<dbReference type="Proteomes" id="UP000325081">
    <property type="component" value="Unassembled WGS sequence"/>
</dbReference>
<protein>
    <submittedName>
        <fullName evidence="2">Flavonol synthase 2</fullName>
    </submittedName>
</protein>
<keyword evidence="3" id="KW-1185">Reference proteome</keyword>
<feature type="region of interest" description="Disordered" evidence="1">
    <location>
        <begin position="207"/>
        <end position="228"/>
    </location>
</feature>
<proteinExistence type="predicted"/>
<evidence type="ECO:0000313" key="3">
    <source>
        <dbReference type="Proteomes" id="UP000325081"/>
    </source>
</evidence>
<dbReference type="AlphaFoldDB" id="A0A5A7RCV6"/>
<dbReference type="EMBL" id="BKCP01011737">
    <property type="protein sequence ID" value="GER55429.1"/>
    <property type="molecule type" value="Genomic_DNA"/>
</dbReference>